<dbReference type="RefSeq" id="WP_131236795.1">
    <property type="nucleotide sequence ID" value="NZ_SJTH01000009.1"/>
</dbReference>
<dbReference type="AlphaFoldDB" id="A0A4R1AW62"/>
<evidence type="ECO:0000313" key="2">
    <source>
        <dbReference type="Proteomes" id="UP000293846"/>
    </source>
</evidence>
<protein>
    <recommendedName>
        <fullName evidence="3">Intracellular proteinase inhibitor</fullName>
    </recommendedName>
</protein>
<dbReference type="Proteomes" id="UP000293846">
    <property type="component" value="Unassembled WGS sequence"/>
</dbReference>
<evidence type="ECO:0008006" key="3">
    <source>
        <dbReference type="Google" id="ProtNLM"/>
    </source>
</evidence>
<comment type="caution">
    <text evidence="1">The sequence shown here is derived from an EMBL/GenBank/DDBJ whole genome shotgun (WGS) entry which is preliminary data.</text>
</comment>
<sequence>MLFIFFALSFMQVHSINLVDSQEFFPYANDSMKNDVFRNVEASENNGVYEVTGEIRSNNSEFYYIAEDGHNELITETKQKVMNPGHSKWSKFSFKLTLQKEMIPENGTVTLYLFVKNNEGKKLQIYPLVLHANPYNEKS</sequence>
<keyword evidence="2" id="KW-1185">Reference proteome</keyword>
<name>A0A4R1AW62_9BACI</name>
<dbReference type="STRING" id="1742358.GCA_001439605_01119"/>
<accession>A0A4R1AW62</accession>
<dbReference type="OrthoDB" id="1357684at2"/>
<dbReference type="EMBL" id="SJTH01000009">
    <property type="protein sequence ID" value="TCJ04454.1"/>
    <property type="molecule type" value="Genomic_DNA"/>
</dbReference>
<proteinExistence type="predicted"/>
<gene>
    <name evidence="1" type="ORF">E0Y62_10175</name>
</gene>
<organism evidence="1 2">
    <name type="scientific">Cytobacillus praedii</name>
    <dbReference type="NCBI Taxonomy" id="1742358"/>
    <lineage>
        <taxon>Bacteria</taxon>
        <taxon>Bacillati</taxon>
        <taxon>Bacillota</taxon>
        <taxon>Bacilli</taxon>
        <taxon>Bacillales</taxon>
        <taxon>Bacillaceae</taxon>
        <taxon>Cytobacillus</taxon>
    </lineage>
</organism>
<evidence type="ECO:0000313" key="1">
    <source>
        <dbReference type="EMBL" id="TCJ04454.1"/>
    </source>
</evidence>
<reference evidence="1 2" key="1">
    <citation type="submission" date="2019-03" db="EMBL/GenBank/DDBJ databases">
        <authorList>
            <person name="Jensen L."/>
            <person name="Storgaard J."/>
            <person name="Sulaj E."/>
            <person name="Schramm A."/>
            <person name="Marshall I.P.G."/>
        </authorList>
    </citation>
    <scope>NUCLEOTIDE SEQUENCE [LARGE SCALE GENOMIC DNA]</scope>
    <source>
        <strain evidence="1 2">2017H2G3</strain>
    </source>
</reference>